<dbReference type="EMBL" id="DS989874">
    <property type="protein sequence ID" value="EDX71282.1"/>
    <property type="molecule type" value="Genomic_DNA"/>
</dbReference>
<keyword evidence="3" id="KW-0812">Transmembrane</keyword>
<evidence type="ECO:0000256" key="1">
    <source>
        <dbReference type="SAM" id="Coils"/>
    </source>
</evidence>
<evidence type="ECO:0000256" key="3">
    <source>
        <dbReference type="SAM" id="Phobius"/>
    </source>
</evidence>
<organism evidence="4 5">
    <name type="scientific">Coleofasciculus chthonoplastes PCC 7420</name>
    <dbReference type="NCBI Taxonomy" id="118168"/>
    <lineage>
        <taxon>Bacteria</taxon>
        <taxon>Bacillati</taxon>
        <taxon>Cyanobacteriota</taxon>
        <taxon>Cyanophyceae</taxon>
        <taxon>Coleofasciculales</taxon>
        <taxon>Coleofasciculaceae</taxon>
        <taxon>Coleofasciculus</taxon>
    </lineage>
</organism>
<dbReference type="OrthoDB" id="529125at2"/>
<dbReference type="HOGENOM" id="CLU_1007158_0_0_3"/>
<evidence type="ECO:0000256" key="2">
    <source>
        <dbReference type="SAM" id="MobiDB-lite"/>
    </source>
</evidence>
<evidence type="ECO:0000313" key="5">
    <source>
        <dbReference type="Proteomes" id="UP000003835"/>
    </source>
</evidence>
<feature type="compositionally biased region" description="Low complexity" evidence="2">
    <location>
        <begin position="136"/>
        <end position="169"/>
    </location>
</feature>
<name>B4W3F7_9CYAN</name>
<keyword evidence="3" id="KW-0472">Membrane</keyword>
<feature type="transmembrane region" description="Helical" evidence="3">
    <location>
        <begin position="56"/>
        <end position="77"/>
    </location>
</feature>
<feature type="coiled-coil region" evidence="1">
    <location>
        <begin position="246"/>
        <end position="273"/>
    </location>
</feature>
<feature type="coiled-coil region" evidence="1">
    <location>
        <begin position="87"/>
        <end position="117"/>
    </location>
</feature>
<dbReference type="RefSeq" id="WP_006105813.1">
    <property type="nucleotide sequence ID" value="NZ_DS989874.1"/>
</dbReference>
<feature type="compositionally biased region" description="Pro residues" evidence="2">
    <location>
        <begin position="170"/>
        <end position="188"/>
    </location>
</feature>
<protein>
    <submittedName>
        <fullName evidence="4">Uncharacterized protein</fullName>
    </submittedName>
</protein>
<evidence type="ECO:0000313" key="4">
    <source>
        <dbReference type="EMBL" id="EDX71282.1"/>
    </source>
</evidence>
<keyword evidence="3" id="KW-1133">Transmembrane helix</keyword>
<feature type="transmembrane region" description="Helical" evidence="3">
    <location>
        <begin position="9"/>
        <end position="31"/>
    </location>
</feature>
<gene>
    <name evidence="4" type="ORF">MC7420_3397</name>
</gene>
<reference evidence="4 5" key="1">
    <citation type="submission" date="2008-07" db="EMBL/GenBank/DDBJ databases">
        <authorList>
            <person name="Tandeau de Marsac N."/>
            <person name="Ferriera S."/>
            <person name="Johnson J."/>
            <person name="Kravitz S."/>
            <person name="Beeson K."/>
            <person name="Sutton G."/>
            <person name="Rogers Y.-H."/>
            <person name="Friedman R."/>
            <person name="Frazier M."/>
            <person name="Venter J.C."/>
        </authorList>
    </citation>
    <scope>NUCLEOTIDE SEQUENCE [LARGE SCALE GENOMIC DNA]</scope>
    <source>
        <strain evidence="4 5">PCC 7420</strain>
    </source>
</reference>
<feature type="region of interest" description="Disordered" evidence="2">
    <location>
        <begin position="134"/>
        <end position="194"/>
    </location>
</feature>
<proteinExistence type="predicted"/>
<accession>B4W3F7</accession>
<sequence length="297" mass="31734">MTGSPLQRFLITPAVISTAVFGVLTLPLAIFGDQPVTIQLQDEPIFHGELRDPNVAMPYLGLAAVLGLTAGASSIAITGWRQSARKSAETEAQLSSLEQNLKERDELLESLKAEESRLTASGLTSFLDEELQTGVQASPEEQPAQSASEPAPEQSQPEPALSLPQVTQPEPAPTPQPEVKPAPAPSSPPFVINTSLATTPYESSTPATVQSAAAKFASAQTYMAYASKKAPSQPQNVTPALTPSDLEKLQSQFQQIKEQMEFLNKAIQAQQDVPNASGTAHPTQLRVIKNWSVEKIS</sequence>
<dbReference type="eggNOG" id="ENOG5032NY9">
    <property type="taxonomic scope" value="Bacteria"/>
</dbReference>
<dbReference type="AlphaFoldDB" id="B4W3F7"/>
<dbReference type="Proteomes" id="UP000003835">
    <property type="component" value="Unassembled WGS sequence"/>
</dbReference>
<keyword evidence="5" id="KW-1185">Reference proteome</keyword>
<keyword evidence="1" id="KW-0175">Coiled coil</keyword>